<accession>A0A4R7RID2</accession>
<feature type="domain" description="DUF6036" evidence="1">
    <location>
        <begin position="34"/>
        <end position="162"/>
    </location>
</feature>
<evidence type="ECO:0000313" key="2">
    <source>
        <dbReference type="EMBL" id="TDU63097.1"/>
    </source>
</evidence>
<dbReference type="AlphaFoldDB" id="A0A4R7RID2"/>
<dbReference type="OrthoDB" id="5865827at2"/>
<gene>
    <name evidence="2" type="ORF">EI77_04519</name>
</gene>
<evidence type="ECO:0000259" key="1">
    <source>
        <dbReference type="Pfam" id="PF19502"/>
    </source>
</evidence>
<dbReference type="RefSeq" id="WP_133797477.1">
    <property type="nucleotide sequence ID" value="NZ_SOCA01000016.1"/>
</dbReference>
<comment type="caution">
    <text evidence="2">The sequence shown here is derived from an EMBL/GenBank/DDBJ whole genome shotgun (WGS) entry which is preliminary data.</text>
</comment>
<keyword evidence="3" id="KW-1185">Reference proteome</keyword>
<dbReference type="EMBL" id="SOCA01000016">
    <property type="protein sequence ID" value="TDU63097.1"/>
    <property type="molecule type" value="Genomic_DNA"/>
</dbReference>
<dbReference type="InterPro" id="IPR045792">
    <property type="entry name" value="DUF6036"/>
</dbReference>
<evidence type="ECO:0000313" key="3">
    <source>
        <dbReference type="Proteomes" id="UP000295662"/>
    </source>
</evidence>
<dbReference type="Pfam" id="PF19502">
    <property type="entry name" value="DUF6036"/>
    <property type="match status" value="1"/>
</dbReference>
<name>A0A4R7RID2_9BACT</name>
<organism evidence="2 3">
    <name type="scientific">Prosthecobacter fusiformis</name>
    <dbReference type="NCBI Taxonomy" id="48464"/>
    <lineage>
        <taxon>Bacteria</taxon>
        <taxon>Pseudomonadati</taxon>
        <taxon>Verrucomicrobiota</taxon>
        <taxon>Verrucomicrobiia</taxon>
        <taxon>Verrucomicrobiales</taxon>
        <taxon>Verrucomicrobiaceae</taxon>
        <taxon>Prosthecobacter</taxon>
    </lineage>
</organism>
<protein>
    <recommendedName>
        <fullName evidence="1">DUF6036 domain-containing protein</fullName>
    </recommendedName>
</protein>
<sequence length="193" mass="22032">MHNLHPELTEALGEMLDRLDSILRRGGYEGEPVQMYLAGGMAVHYYCGSRYTDDVDATFSKRLLLPYDQLAVSYMRQDNTASSIYLDPTYNDTFALLHPDHRELSVEWENIGNEHRLIHLRVFSALDLAVSKIARFSPSDQSDILALASRRLFNSEQLQEHADEALGYYVGDTRWIHLNLIQICQDIDLALSA</sequence>
<reference evidence="2 3" key="1">
    <citation type="submission" date="2019-03" db="EMBL/GenBank/DDBJ databases">
        <title>Genomic Encyclopedia of Archaeal and Bacterial Type Strains, Phase II (KMG-II): from individual species to whole genera.</title>
        <authorList>
            <person name="Goeker M."/>
        </authorList>
    </citation>
    <scope>NUCLEOTIDE SEQUENCE [LARGE SCALE GENOMIC DNA]</scope>
    <source>
        <strain evidence="2 3">ATCC 25309</strain>
    </source>
</reference>
<dbReference type="Proteomes" id="UP000295662">
    <property type="component" value="Unassembled WGS sequence"/>
</dbReference>
<proteinExistence type="predicted"/>